<protein>
    <submittedName>
        <fullName evidence="1">Uncharacterized protein</fullName>
    </submittedName>
</protein>
<proteinExistence type="predicted"/>
<dbReference type="Proteomes" id="UP000805193">
    <property type="component" value="Unassembled WGS sequence"/>
</dbReference>
<evidence type="ECO:0000313" key="1">
    <source>
        <dbReference type="EMBL" id="KAG0418799.1"/>
    </source>
</evidence>
<comment type="caution">
    <text evidence="1">The sequence shown here is derived from an EMBL/GenBank/DDBJ whole genome shotgun (WGS) entry which is preliminary data.</text>
</comment>
<gene>
    <name evidence="1" type="ORF">HPB47_004590</name>
</gene>
<accession>A0AC60PFD6</accession>
<evidence type="ECO:0000313" key="2">
    <source>
        <dbReference type="Proteomes" id="UP000805193"/>
    </source>
</evidence>
<reference evidence="1 2" key="1">
    <citation type="journal article" date="2020" name="Cell">
        <title>Large-Scale Comparative Analyses of Tick Genomes Elucidate Their Genetic Diversity and Vector Capacities.</title>
        <authorList>
            <consortium name="Tick Genome and Microbiome Consortium (TIGMIC)"/>
            <person name="Jia N."/>
            <person name="Wang J."/>
            <person name="Shi W."/>
            <person name="Du L."/>
            <person name="Sun Y."/>
            <person name="Zhan W."/>
            <person name="Jiang J.F."/>
            <person name="Wang Q."/>
            <person name="Zhang B."/>
            <person name="Ji P."/>
            <person name="Bell-Sakyi L."/>
            <person name="Cui X.M."/>
            <person name="Yuan T.T."/>
            <person name="Jiang B.G."/>
            <person name="Yang W.F."/>
            <person name="Lam T.T."/>
            <person name="Chang Q.C."/>
            <person name="Ding S.J."/>
            <person name="Wang X.J."/>
            <person name="Zhu J.G."/>
            <person name="Ruan X.D."/>
            <person name="Zhao L."/>
            <person name="Wei J.T."/>
            <person name="Ye R.Z."/>
            <person name="Que T.C."/>
            <person name="Du C.H."/>
            <person name="Zhou Y.H."/>
            <person name="Cheng J.X."/>
            <person name="Dai P.F."/>
            <person name="Guo W.B."/>
            <person name="Han X.H."/>
            <person name="Huang E.J."/>
            <person name="Li L.F."/>
            <person name="Wei W."/>
            <person name="Gao Y.C."/>
            <person name="Liu J.Z."/>
            <person name="Shao H.Z."/>
            <person name="Wang X."/>
            <person name="Wang C.C."/>
            <person name="Yang T.C."/>
            <person name="Huo Q.B."/>
            <person name="Li W."/>
            <person name="Chen H.Y."/>
            <person name="Chen S.E."/>
            <person name="Zhou L.G."/>
            <person name="Ni X.B."/>
            <person name="Tian J.H."/>
            <person name="Sheng Y."/>
            <person name="Liu T."/>
            <person name="Pan Y.S."/>
            <person name="Xia L.Y."/>
            <person name="Li J."/>
            <person name="Zhao F."/>
            <person name="Cao W.C."/>
        </authorList>
    </citation>
    <scope>NUCLEOTIDE SEQUENCE [LARGE SCALE GENOMIC DNA]</scope>
    <source>
        <strain evidence="1">Iper-2018</strain>
    </source>
</reference>
<name>A0AC60PFD6_IXOPE</name>
<dbReference type="EMBL" id="JABSTQ010010700">
    <property type="protein sequence ID" value="KAG0418799.1"/>
    <property type="molecule type" value="Genomic_DNA"/>
</dbReference>
<organism evidence="1 2">
    <name type="scientific">Ixodes persulcatus</name>
    <name type="common">Taiga tick</name>
    <dbReference type="NCBI Taxonomy" id="34615"/>
    <lineage>
        <taxon>Eukaryota</taxon>
        <taxon>Metazoa</taxon>
        <taxon>Ecdysozoa</taxon>
        <taxon>Arthropoda</taxon>
        <taxon>Chelicerata</taxon>
        <taxon>Arachnida</taxon>
        <taxon>Acari</taxon>
        <taxon>Parasitiformes</taxon>
        <taxon>Ixodida</taxon>
        <taxon>Ixodoidea</taxon>
        <taxon>Ixodidae</taxon>
        <taxon>Ixodinae</taxon>
        <taxon>Ixodes</taxon>
    </lineage>
</organism>
<keyword evidence="2" id="KW-1185">Reference proteome</keyword>
<sequence length="565" mass="62767">MYEEPAHTVPKQEVGEDGENREVNPGSARGDMDARKRPASVPLLAEEEQGADGRQLEDGHYRHKHEGNTAKAHIPGGVQEEWRSILLLLFLYVLQGIPLGLCSAVPLMLQNRHVSYKEQALFSFVTWPFSVKLLWAPIVDSVYSSSFGRRKSWLVPTQYAIGLFLFWLSRHARALLGDNGEGASAPNILLLTVVFMALNFLAATQDIAVDGWALTMLSRRHVGYVSTCNSVGQTAGYFLGNVVFLALESADFCNRYLRVIPQKEGIVTLEGFMYFWGLVFLVTTTLVAVLKHEWGPSRGSAAENEPELGLVQTYSMALRIFKLPSIQTFCIFLLTCKVGFAVADGVTGLKLLEAGVHKENLALLAIPMVPVQVVLPILISRHASGHSPLDIFLKAYPIRLLFGILFMFLLSWTYRVKNVDGTFPVYYYVVIICVYAVHQVTVFSIYVSLMAFHARVSDPAIGGTYMTLLNTVTNLGGNWPATVSLWFVDNLTFQHCQGAGDGWTQCSSKEDQQACAGQGGTCETTLDGYYIEMVLCILLGFVWLLYARRRARWLQSLPPAAWKCS</sequence>